<dbReference type="EMBL" id="CABQ01000105">
    <property type="protein sequence ID" value="CBI07548.1"/>
    <property type="molecule type" value="Genomic_DNA"/>
</dbReference>
<sequence>MALGTGFRVGRGWNGYISAGSIVADRAIIARKGARSFSGDTLSVVTTEGEDMDGACVVISKLDIWWLGDGDAGFFPCSCPCPCPPMPHRTRHGWGTLSGYWGGKGKDVGLVRWLLLDSERPTSQKRDVGHPEWWLGLERQRRWMGHPPLVFFIPLTSVE</sequence>
<comment type="caution">
    <text evidence="1">The sequence shown here is derived from an EMBL/GenBank/DDBJ whole genome shotgun (WGS) entry which is preliminary data.</text>
</comment>
<reference evidence="1" key="1">
    <citation type="submission" date="2009-10" db="EMBL/GenBank/DDBJ databases">
        <title>Diversity of trophic interactions inside an arsenic-rich microbial ecosystem.</title>
        <authorList>
            <person name="Bertin P.N."/>
            <person name="Heinrich-Salmeron A."/>
            <person name="Pelletier E."/>
            <person name="Goulhen-Chollet F."/>
            <person name="Arsene-Ploetze F."/>
            <person name="Gallien S."/>
            <person name="Calteau A."/>
            <person name="Vallenet D."/>
            <person name="Casiot C."/>
            <person name="Chane-Woon-Ming B."/>
            <person name="Giloteaux L."/>
            <person name="Barakat M."/>
            <person name="Bonnefoy V."/>
            <person name="Bruneel O."/>
            <person name="Chandler M."/>
            <person name="Cleiss J."/>
            <person name="Duran R."/>
            <person name="Elbaz-Poulichet F."/>
            <person name="Fonknechten N."/>
            <person name="Lauga B."/>
            <person name="Mornico D."/>
            <person name="Ortet P."/>
            <person name="Schaeffer C."/>
            <person name="Siguier P."/>
            <person name="Alexander Thil Smith A."/>
            <person name="Van Dorsselaer A."/>
            <person name="Weissenbach J."/>
            <person name="Medigue C."/>
            <person name="Le Paslier D."/>
        </authorList>
    </citation>
    <scope>NUCLEOTIDE SEQUENCE</scope>
</reference>
<dbReference type="AlphaFoldDB" id="E6QJY1"/>
<accession>E6QJY1</accession>
<organism evidence="1">
    <name type="scientific">mine drainage metagenome</name>
    <dbReference type="NCBI Taxonomy" id="410659"/>
    <lineage>
        <taxon>unclassified sequences</taxon>
        <taxon>metagenomes</taxon>
        <taxon>ecological metagenomes</taxon>
    </lineage>
</organism>
<proteinExistence type="predicted"/>
<name>E6QJY1_9ZZZZ</name>
<protein>
    <submittedName>
        <fullName evidence="1">Uncharacterized protein</fullName>
    </submittedName>
</protein>
<gene>
    <name evidence="1" type="ORF">CARN6_0898</name>
</gene>
<evidence type="ECO:0000313" key="1">
    <source>
        <dbReference type="EMBL" id="CBI07548.1"/>
    </source>
</evidence>